<dbReference type="Pfam" id="PF04967">
    <property type="entry name" value="HTH_10"/>
    <property type="match status" value="1"/>
</dbReference>
<keyword evidence="1" id="KW-0805">Transcription regulation</keyword>
<keyword evidence="6" id="KW-1185">Reference proteome</keyword>
<sequence length="219" mass="23017">MKHVRLSITAGGHESAIHPMYGLLTGAPFVERATALQWNRTDGTLGVLHYVEGDAAAFDEAVGALDAVVEHALAPVDDGAFYAYVRDDTVGPVADLFAPLAAAGLVVVPPIRYRRDGAVELSVFGPSDAVGALVDALDPPVEVTVERVGGLTALAPATRRLSPRQREAVEAALAAGYYEVPRTGSQRDVAEALDCAPSTAAEHLRKAEATLVRTALERL</sequence>
<dbReference type="Pfam" id="PF24278">
    <property type="entry name" value="HVO_0513_N"/>
    <property type="match status" value="1"/>
</dbReference>
<dbReference type="AlphaFoldDB" id="A0ABD5XS39"/>
<evidence type="ECO:0000259" key="4">
    <source>
        <dbReference type="Pfam" id="PF24278"/>
    </source>
</evidence>
<evidence type="ECO:0000256" key="1">
    <source>
        <dbReference type="ARBA" id="ARBA00023015"/>
    </source>
</evidence>
<gene>
    <name evidence="5" type="ORF">ACFQRB_03410</name>
</gene>
<dbReference type="InterPro" id="IPR007050">
    <property type="entry name" value="HTH_bacterioopsin"/>
</dbReference>
<dbReference type="Proteomes" id="UP001596368">
    <property type="component" value="Unassembled WGS sequence"/>
</dbReference>
<dbReference type="InterPro" id="IPR036388">
    <property type="entry name" value="WH-like_DNA-bd_sf"/>
</dbReference>
<proteinExistence type="predicted"/>
<keyword evidence="2" id="KW-0804">Transcription</keyword>
<dbReference type="PANTHER" id="PTHR34236">
    <property type="entry name" value="DIMETHYL SULFOXIDE REDUCTASE TRANSCRIPTIONAL ACTIVATOR"/>
    <property type="match status" value="1"/>
</dbReference>
<dbReference type="PANTHER" id="PTHR34236:SF1">
    <property type="entry name" value="DIMETHYL SULFOXIDE REDUCTASE TRANSCRIPTIONAL ACTIVATOR"/>
    <property type="match status" value="1"/>
</dbReference>
<feature type="domain" description="HVO-0513-like N-terminal" evidence="4">
    <location>
        <begin position="18"/>
        <end position="149"/>
    </location>
</feature>
<name>A0ABD5XS39_9EURY</name>
<evidence type="ECO:0000256" key="2">
    <source>
        <dbReference type="ARBA" id="ARBA00023163"/>
    </source>
</evidence>
<protein>
    <submittedName>
        <fullName evidence="5">Helix-turn-helix domain-containing protein</fullName>
    </submittedName>
</protein>
<feature type="domain" description="HTH bat-type" evidence="3">
    <location>
        <begin position="161"/>
        <end position="212"/>
    </location>
</feature>
<evidence type="ECO:0000259" key="3">
    <source>
        <dbReference type="Pfam" id="PF04967"/>
    </source>
</evidence>
<evidence type="ECO:0000313" key="5">
    <source>
        <dbReference type="EMBL" id="MFC7135880.1"/>
    </source>
</evidence>
<dbReference type="EMBL" id="JBHSZG010000001">
    <property type="protein sequence ID" value="MFC7135880.1"/>
    <property type="molecule type" value="Genomic_DNA"/>
</dbReference>
<dbReference type="InterPro" id="IPR056493">
    <property type="entry name" value="HVO_0513_N"/>
</dbReference>
<organism evidence="5 6">
    <name type="scientific">Halobaculum litoreum</name>
    <dbReference type="NCBI Taxonomy" id="3031998"/>
    <lineage>
        <taxon>Archaea</taxon>
        <taxon>Methanobacteriati</taxon>
        <taxon>Methanobacteriota</taxon>
        <taxon>Stenosarchaea group</taxon>
        <taxon>Halobacteria</taxon>
        <taxon>Halobacteriales</taxon>
        <taxon>Haloferacaceae</taxon>
        <taxon>Halobaculum</taxon>
    </lineage>
</organism>
<dbReference type="Gene3D" id="1.10.10.10">
    <property type="entry name" value="Winged helix-like DNA-binding domain superfamily/Winged helix DNA-binding domain"/>
    <property type="match status" value="1"/>
</dbReference>
<evidence type="ECO:0000313" key="6">
    <source>
        <dbReference type="Proteomes" id="UP001596368"/>
    </source>
</evidence>
<dbReference type="RefSeq" id="WP_284012711.1">
    <property type="nucleotide sequence ID" value="NZ_CP126156.1"/>
</dbReference>
<comment type="caution">
    <text evidence="5">The sequence shown here is derived from an EMBL/GenBank/DDBJ whole genome shotgun (WGS) entry which is preliminary data.</text>
</comment>
<reference evidence="5 6" key="1">
    <citation type="journal article" date="2019" name="Int. J. Syst. Evol. Microbiol.">
        <title>The Global Catalogue of Microorganisms (GCM) 10K type strain sequencing project: providing services to taxonomists for standard genome sequencing and annotation.</title>
        <authorList>
            <consortium name="The Broad Institute Genomics Platform"/>
            <consortium name="The Broad Institute Genome Sequencing Center for Infectious Disease"/>
            <person name="Wu L."/>
            <person name="Ma J."/>
        </authorList>
    </citation>
    <scope>NUCLEOTIDE SEQUENCE [LARGE SCALE GENOMIC DNA]</scope>
    <source>
        <strain evidence="5 6">DT92</strain>
    </source>
</reference>
<dbReference type="GeneID" id="81122738"/>
<accession>A0ABD5XS39</accession>